<gene>
    <name evidence="2" type="ORF">IDF66_20790</name>
</gene>
<accession>A0ABR7WH34</accession>
<organism evidence="2 3">
    <name type="scientific">Gordonia hankookensis</name>
    <dbReference type="NCBI Taxonomy" id="589403"/>
    <lineage>
        <taxon>Bacteria</taxon>
        <taxon>Bacillati</taxon>
        <taxon>Actinomycetota</taxon>
        <taxon>Actinomycetes</taxon>
        <taxon>Mycobacteriales</taxon>
        <taxon>Gordoniaceae</taxon>
        <taxon>Gordonia</taxon>
    </lineage>
</organism>
<keyword evidence="3" id="KW-1185">Reference proteome</keyword>
<dbReference type="EMBL" id="JACWMS010000005">
    <property type="protein sequence ID" value="MBD1322020.1"/>
    <property type="molecule type" value="Genomic_DNA"/>
</dbReference>
<comment type="caution">
    <text evidence="2">The sequence shown here is derived from an EMBL/GenBank/DDBJ whole genome shotgun (WGS) entry which is preliminary data.</text>
</comment>
<proteinExistence type="predicted"/>
<name>A0ABR7WH34_9ACTN</name>
<evidence type="ECO:0000313" key="2">
    <source>
        <dbReference type="EMBL" id="MBD1322020.1"/>
    </source>
</evidence>
<protein>
    <submittedName>
        <fullName evidence="2">3-methyladenine DNA glycosylase</fullName>
    </submittedName>
</protein>
<evidence type="ECO:0000256" key="1">
    <source>
        <dbReference type="SAM" id="MobiDB-lite"/>
    </source>
</evidence>
<evidence type="ECO:0000313" key="3">
    <source>
        <dbReference type="Proteomes" id="UP000602395"/>
    </source>
</evidence>
<sequence length="296" mass="33500">MTSTEMRRATSRHLTSTQWRARRDDHRARVDDLIGPYLRARKNGAKHPVIDFLFTFYSSRPAHVRRWHPGFGVHLEDGDELLGLRGYHRVGDAVTVDPGYLRDRVGAVGATAALLHATASRPARLGCFGLHEWAMVYRSAEKRHDVPLRLGRAGTDAVVEEMPLRCTHFDAFRFFTPEARPRNEAELTRDRQVHDEQPGCLHTTMDLYRACFTLAPLIDSDLTLACFRSALRARELDMRASPYDLRALGYEPVPVETAAGRAQYVREQSAIAEDGRELRAALSQRLSDLLALSNRL</sequence>
<dbReference type="RefSeq" id="WP_190268440.1">
    <property type="nucleotide sequence ID" value="NZ_BAABAD010000004.1"/>
</dbReference>
<reference evidence="2 3" key="1">
    <citation type="submission" date="2020-09" db="EMBL/GenBank/DDBJ databases">
        <title>Novel species in genus Gordonia.</title>
        <authorList>
            <person name="Zhang G."/>
        </authorList>
    </citation>
    <scope>NUCLEOTIDE SEQUENCE [LARGE SCALE GENOMIC DNA]</scope>
    <source>
        <strain evidence="2 3">ON-33</strain>
    </source>
</reference>
<dbReference type="Proteomes" id="UP000602395">
    <property type="component" value="Unassembled WGS sequence"/>
</dbReference>
<feature type="region of interest" description="Disordered" evidence="1">
    <location>
        <begin position="1"/>
        <end position="20"/>
    </location>
</feature>